<proteinExistence type="inferred from homology"/>
<dbReference type="Gene3D" id="3.30.70.120">
    <property type="match status" value="1"/>
</dbReference>
<organism evidence="2 3">
    <name type="scientific">Coccomyxa subellipsoidea (strain C-169)</name>
    <name type="common">Green microalga</name>
    <dbReference type="NCBI Taxonomy" id="574566"/>
    <lineage>
        <taxon>Eukaryota</taxon>
        <taxon>Viridiplantae</taxon>
        <taxon>Chlorophyta</taxon>
        <taxon>core chlorophytes</taxon>
        <taxon>Trebouxiophyceae</taxon>
        <taxon>Trebouxiophyceae incertae sedis</taxon>
        <taxon>Coccomyxaceae</taxon>
        <taxon>Coccomyxa</taxon>
        <taxon>Coccomyxa subellipsoidea</taxon>
    </lineage>
</organism>
<dbReference type="GO" id="GO:0005507">
    <property type="term" value="F:copper ion binding"/>
    <property type="evidence" value="ECO:0007669"/>
    <property type="project" value="TreeGrafter"/>
</dbReference>
<feature type="non-terminal residue" evidence="2">
    <location>
        <position position="101"/>
    </location>
</feature>
<dbReference type="STRING" id="574566.I0Z4R5"/>
<dbReference type="InterPro" id="IPR004323">
    <property type="entry name" value="Ion_tolerance_CutA"/>
</dbReference>
<evidence type="ECO:0000256" key="1">
    <source>
        <dbReference type="ARBA" id="ARBA00010169"/>
    </source>
</evidence>
<dbReference type="AlphaFoldDB" id="I0Z4R5"/>
<dbReference type="GeneID" id="17043536"/>
<feature type="non-terminal residue" evidence="2">
    <location>
        <position position="1"/>
    </location>
</feature>
<evidence type="ECO:0008006" key="4">
    <source>
        <dbReference type="Google" id="ProtNLM"/>
    </source>
</evidence>
<dbReference type="InterPro" id="IPR011322">
    <property type="entry name" value="N-reg_PII-like_a/b"/>
</dbReference>
<comment type="caution">
    <text evidence="2">The sequence shown here is derived from an EMBL/GenBank/DDBJ whole genome shotgun (WGS) entry which is preliminary data.</text>
</comment>
<dbReference type="PANTHER" id="PTHR23419">
    <property type="entry name" value="DIVALENT CATION TOLERANCE CUTA-RELATED"/>
    <property type="match status" value="1"/>
</dbReference>
<accession>I0Z4R5</accession>
<comment type="similarity">
    <text evidence="1">Belongs to the CutA family.</text>
</comment>
<dbReference type="RefSeq" id="XP_005650178.1">
    <property type="nucleotide sequence ID" value="XM_005650121.1"/>
</dbReference>
<dbReference type="GO" id="GO:0010038">
    <property type="term" value="P:response to metal ion"/>
    <property type="evidence" value="ECO:0007669"/>
    <property type="project" value="InterPro"/>
</dbReference>
<dbReference type="OrthoDB" id="2017693at2759"/>
<reference evidence="2 3" key="1">
    <citation type="journal article" date="2012" name="Genome Biol.">
        <title>The genome of the polar eukaryotic microalga coccomyxa subellipsoidea reveals traits of cold adaptation.</title>
        <authorList>
            <person name="Blanc G."/>
            <person name="Agarkova I."/>
            <person name="Grimwood J."/>
            <person name="Kuo A."/>
            <person name="Brueggeman A."/>
            <person name="Dunigan D."/>
            <person name="Gurnon J."/>
            <person name="Ladunga I."/>
            <person name="Lindquist E."/>
            <person name="Lucas S."/>
            <person name="Pangilinan J."/>
            <person name="Proschold T."/>
            <person name="Salamov A."/>
            <person name="Schmutz J."/>
            <person name="Weeks D."/>
            <person name="Yamada T."/>
            <person name="Claverie J.M."/>
            <person name="Grigoriev I."/>
            <person name="Van Etten J."/>
            <person name="Lomsadze A."/>
            <person name="Borodovsky M."/>
        </authorList>
    </citation>
    <scope>NUCLEOTIDE SEQUENCE [LARGE SCALE GENOMIC DNA]</scope>
    <source>
        <strain evidence="2 3">C-169</strain>
    </source>
</reference>
<dbReference type="PANTHER" id="PTHR23419:SF8">
    <property type="entry name" value="FI09726P"/>
    <property type="match status" value="1"/>
</dbReference>
<sequence>YVTVPSQEVAEKLAALLVNPDHRLAACVNIVPGLTSIYWWEGKVNKDAELLLMIKTQTHLVPKLTEVVKSNHPYDECEVISLPITGGSSSYIKWIHDSTSA</sequence>
<dbReference type="Proteomes" id="UP000007264">
    <property type="component" value="Unassembled WGS sequence"/>
</dbReference>
<dbReference type="Pfam" id="PF03091">
    <property type="entry name" value="CutA1"/>
    <property type="match status" value="1"/>
</dbReference>
<dbReference type="KEGG" id="csl:COCSUDRAFT_83641"/>
<protein>
    <recommendedName>
        <fullName evidence="4">Divalent ion tolerance protein</fullName>
    </recommendedName>
</protein>
<evidence type="ECO:0000313" key="2">
    <source>
        <dbReference type="EMBL" id="EIE25634.1"/>
    </source>
</evidence>
<evidence type="ECO:0000313" key="3">
    <source>
        <dbReference type="Proteomes" id="UP000007264"/>
    </source>
</evidence>
<name>I0Z4R5_COCSC</name>
<dbReference type="eggNOG" id="KOG3338">
    <property type="taxonomic scope" value="Eukaryota"/>
</dbReference>
<dbReference type="EMBL" id="AGSI01000004">
    <property type="protein sequence ID" value="EIE25634.1"/>
    <property type="molecule type" value="Genomic_DNA"/>
</dbReference>
<keyword evidence="3" id="KW-1185">Reference proteome</keyword>
<dbReference type="InterPro" id="IPR015867">
    <property type="entry name" value="N-reg_PII/ATP_PRibTrfase_C"/>
</dbReference>
<dbReference type="SUPFAM" id="SSF54913">
    <property type="entry name" value="GlnB-like"/>
    <property type="match status" value="1"/>
</dbReference>
<gene>
    <name evidence="2" type="ORF">COCSUDRAFT_83641</name>
</gene>